<comment type="caution">
    <text evidence="1">The sequence shown here is derived from an EMBL/GenBank/DDBJ whole genome shotgun (WGS) entry which is preliminary data.</text>
</comment>
<organism evidence="1 2">
    <name type="scientific">Colletotrichum phormii</name>
    <dbReference type="NCBI Taxonomy" id="359342"/>
    <lineage>
        <taxon>Eukaryota</taxon>
        <taxon>Fungi</taxon>
        <taxon>Dikarya</taxon>
        <taxon>Ascomycota</taxon>
        <taxon>Pezizomycotina</taxon>
        <taxon>Sordariomycetes</taxon>
        <taxon>Hypocreomycetidae</taxon>
        <taxon>Glomerellales</taxon>
        <taxon>Glomerellaceae</taxon>
        <taxon>Colletotrichum</taxon>
        <taxon>Colletotrichum acutatum species complex</taxon>
    </lineage>
</organism>
<evidence type="ECO:0000313" key="2">
    <source>
        <dbReference type="Proteomes" id="UP001243989"/>
    </source>
</evidence>
<dbReference type="EMBL" id="JAHMHQ010000004">
    <property type="protein sequence ID" value="KAK1640248.1"/>
    <property type="molecule type" value="Genomic_DNA"/>
</dbReference>
<name>A0AAJ0A0E3_9PEZI</name>
<proteinExistence type="predicted"/>
<sequence length="215" mass="24211">MCKFSFGDPPCPPTGSTGDYWVARTWYQQPSTRTATRKCDVLDSLPLLARLDMTESSTWIGGTSSPLDPTSNGRVVLPCFLWTRRSPRSVRQTPIRLILVVWGEVLCFGFQELVECKKAASVIFTPSFVQVTNKQEERVRADVDSVLDSKRYVSVVVQIFICNARTALNPEPTYQYLHDPASQNHRTRGNNVSARASFLEPFVGCRNDHRPPRDG</sequence>
<reference evidence="1" key="1">
    <citation type="submission" date="2021-06" db="EMBL/GenBank/DDBJ databases">
        <title>Comparative genomics, transcriptomics and evolutionary studies reveal genomic signatures of adaptation to plant cell wall in hemibiotrophic fungi.</title>
        <authorList>
            <consortium name="DOE Joint Genome Institute"/>
            <person name="Baroncelli R."/>
            <person name="Diaz J.F."/>
            <person name="Benocci T."/>
            <person name="Peng M."/>
            <person name="Battaglia E."/>
            <person name="Haridas S."/>
            <person name="Andreopoulos W."/>
            <person name="Labutti K."/>
            <person name="Pangilinan J."/>
            <person name="Floch G.L."/>
            <person name="Makela M.R."/>
            <person name="Henrissat B."/>
            <person name="Grigoriev I.V."/>
            <person name="Crouch J.A."/>
            <person name="De Vries R.P."/>
            <person name="Sukno S.A."/>
            <person name="Thon M.R."/>
        </authorList>
    </citation>
    <scope>NUCLEOTIDE SEQUENCE</scope>
    <source>
        <strain evidence="1">CBS 102054</strain>
    </source>
</reference>
<gene>
    <name evidence="1" type="ORF">BDP81DRAFT_160204</name>
</gene>
<evidence type="ECO:0000313" key="1">
    <source>
        <dbReference type="EMBL" id="KAK1640248.1"/>
    </source>
</evidence>
<dbReference type="GeneID" id="85466881"/>
<dbReference type="RefSeq" id="XP_060448855.1">
    <property type="nucleotide sequence ID" value="XM_060582019.1"/>
</dbReference>
<accession>A0AAJ0A0E3</accession>
<protein>
    <submittedName>
        <fullName evidence="1">Uncharacterized protein</fullName>
    </submittedName>
</protein>
<keyword evidence="2" id="KW-1185">Reference proteome</keyword>
<dbReference type="AlphaFoldDB" id="A0AAJ0A0E3"/>
<dbReference type="Proteomes" id="UP001243989">
    <property type="component" value="Unassembled WGS sequence"/>
</dbReference>